<evidence type="ECO:0000313" key="5">
    <source>
        <dbReference type="Proteomes" id="UP000198760"/>
    </source>
</evidence>
<sequence>MRLIISLLLACYLPFASANTATDVQKNITEFYTFYLHELDKTPPDEMAKMEKMHKWVSGKLLARIAAIYNMPEQELLGADYFTYSQDYDSAWIPRLKVSPAYPDGDNLKLDVWLGIEDNKLAHLQVWTCKEDGQWKIFRVIDAGEHIEQKLY</sequence>
<evidence type="ECO:0000313" key="4">
    <source>
        <dbReference type="EMBL" id="SFT47822.1"/>
    </source>
</evidence>
<proteinExistence type="predicted"/>
<dbReference type="Pfam" id="PF12883">
    <property type="entry name" value="DUF3828"/>
    <property type="match status" value="1"/>
</dbReference>
<evidence type="ECO:0000256" key="1">
    <source>
        <dbReference type="SAM" id="SignalP"/>
    </source>
</evidence>
<accession>A0AAX2EMQ9</accession>
<feature type="domain" description="DUF3828" evidence="2">
    <location>
        <begin position="24"/>
        <end position="143"/>
    </location>
</feature>
<keyword evidence="1" id="KW-0732">Signal</keyword>
<evidence type="ECO:0000313" key="6">
    <source>
        <dbReference type="Proteomes" id="UP000199173"/>
    </source>
</evidence>
<dbReference type="Proteomes" id="UP000199173">
    <property type="component" value="Unassembled WGS sequence"/>
</dbReference>
<keyword evidence="5" id="KW-1185">Reference proteome</keyword>
<dbReference type="AlphaFoldDB" id="A0AAX2EMQ9"/>
<dbReference type="InterPro" id="IPR024289">
    <property type="entry name" value="DUF3828"/>
</dbReference>
<evidence type="ECO:0000313" key="3">
    <source>
        <dbReference type="EMBL" id="SFQ99942.1"/>
    </source>
</evidence>
<feature type="signal peptide" evidence="1">
    <location>
        <begin position="1"/>
        <end position="18"/>
    </location>
</feature>
<organism evidence="3 6">
    <name type="scientific">Kosakonia radicincitans</name>
    <dbReference type="NCBI Taxonomy" id="283686"/>
    <lineage>
        <taxon>Bacteria</taxon>
        <taxon>Pseudomonadati</taxon>
        <taxon>Pseudomonadota</taxon>
        <taxon>Gammaproteobacteria</taxon>
        <taxon>Enterobacterales</taxon>
        <taxon>Enterobacteriaceae</taxon>
        <taxon>Kosakonia</taxon>
    </lineage>
</organism>
<protein>
    <recommendedName>
        <fullName evidence="2">DUF3828 domain-containing protein</fullName>
    </recommendedName>
</protein>
<dbReference type="RefSeq" id="WP_072438513.1">
    <property type="nucleotide sequence ID" value="NZ_CABVLS010000011.1"/>
</dbReference>
<reference evidence="5 6" key="1">
    <citation type="submission" date="2016-10" db="EMBL/GenBank/DDBJ databases">
        <authorList>
            <person name="Varghese N."/>
            <person name="Submissions S."/>
        </authorList>
    </citation>
    <scope>NUCLEOTIDE SEQUENCE [LARGE SCALE GENOMIC DNA]</scope>
    <source>
        <strain evidence="4 5">NFIX06</strain>
        <strain evidence="3 6">NFIX08</strain>
    </source>
</reference>
<dbReference type="Proteomes" id="UP000198760">
    <property type="component" value="Unassembled WGS sequence"/>
</dbReference>
<dbReference type="EMBL" id="FOYJ01000001">
    <property type="protein sequence ID" value="SFQ99942.1"/>
    <property type="molecule type" value="Genomic_DNA"/>
</dbReference>
<dbReference type="Gene3D" id="3.10.450.50">
    <property type="match status" value="1"/>
</dbReference>
<dbReference type="EMBL" id="FPAV01000001">
    <property type="protein sequence ID" value="SFT47822.1"/>
    <property type="molecule type" value="Genomic_DNA"/>
</dbReference>
<gene>
    <name evidence="4" type="ORF">SAMN03159428_00774</name>
    <name evidence="3" type="ORF">SAMN03159514_00777</name>
</gene>
<feature type="chain" id="PRO_5043410295" description="DUF3828 domain-containing protein" evidence="1">
    <location>
        <begin position="19"/>
        <end position="152"/>
    </location>
</feature>
<comment type="caution">
    <text evidence="3">The sequence shown here is derived from an EMBL/GenBank/DDBJ whole genome shotgun (WGS) entry which is preliminary data.</text>
</comment>
<evidence type="ECO:0000259" key="2">
    <source>
        <dbReference type="Pfam" id="PF12883"/>
    </source>
</evidence>
<name>A0AAX2EMQ9_9ENTR</name>